<organism evidence="4 5">
    <name type="scientific">Aequorivita antarctica</name>
    <dbReference type="NCBI Taxonomy" id="153266"/>
    <lineage>
        <taxon>Bacteria</taxon>
        <taxon>Pseudomonadati</taxon>
        <taxon>Bacteroidota</taxon>
        <taxon>Flavobacteriia</taxon>
        <taxon>Flavobacteriales</taxon>
        <taxon>Flavobacteriaceae</taxon>
        <taxon>Aequorivita</taxon>
    </lineage>
</organism>
<feature type="domain" description="Secretion system C-terminal sorting" evidence="3">
    <location>
        <begin position="432"/>
        <end position="501"/>
    </location>
</feature>
<dbReference type="NCBIfam" id="TIGR04183">
    <property type="entry name" value="Por_Secre_tail"/>
    <property type="match status" value="1"/>
</dbReference>
<feature type="signal peptide" evidence="2">
    <location>
        <begin position="1"/>
        <end position="19"/>
    </location>
</feature>
<dbReference type="EMBL" id="VORT01000001">
    <property type="protein sequence ID" value="TXD74999.1"/>
    <property type="molecule type" value="Genomic_DNA"/>
</dbReference>
<reference evidence="4 5" key="1">
    <citation type="submission" date="2019-08" db="EMBL/GenBank/DDBJ databases">
        <title>Genome of Aequorivita antarctica SW49 (type strain).</title>
        <authorList>
            <person name="Bowman J.P."/>
        </authorList>
    </citation>
    <scope>NUCLEOTIDE SEQUENCE [LARGE SCALE GENOMIC DNA]</scope>
    <source>
        <strain evidence="4 5">SW49</strain>
    </source>
</reference>
<dbReference type="AlphaFoldDB" id="A0A5C6Z472"/>
<gene>
    <name evidence="4" type="ORF">ESU54_02060</name>
</gene>
<comment type="caution">
    <text evidence="4">The sequence shown here is derived from an EMBL/GenBank/DDBJ whole genome shotgun (WGS) entry which is preliminary data.</text>
</comment>
<dbReference type="PANTHER" id="PTHR42754">
    <property type="entry name" value="ENDOGLUCANASE"/>
    <property type="match status" value="1"/>
</dbReference>
<evidence type="ECO:0000259" key="3">
    <source>
        <dbReference type="Pfam" id="PF18962"/>
    </source>
</evidence>
<feature type="chain" id="PRO_5023122979" evidence="2">
    <location>
        <begin position="20"/>
        <end position="503"/>
    </location>
</feature>
<name>A0A5C6Z472_9FLAO</name>
<proteinExistence type="predicted"/>
<dbReference type="Pfam" id="PF18962">
    <property type="entry name" value="Por_Secre_tail"/>
    <property type="match status" value="1"/>
</dbReference>
<dbReference type="PANTHER" id="PTHR42754:SF1">
    <property type="entry name" value="LIPOPROTEIN"/>
    <property type="match status" value="1"/>
</dbReference>
<protein>
    <submittedName>
        <fullName evidence="4">T9SS type A sorting domain-containing protein</fullName>
    </submittedName>
</protein>
<dbReference type="OrthoDB" id="9811934at2"/>
<sequence>MKKIITLLALLFSAISIQAQDPNILWQKTIGGSGEEYLKSIEETSDGGMILGGYSNSNISGDKSENSRGANDYWILKLDSSGNIDWQRTIGGNGEDKLVAIHQTTDGGYIVGGYSDSGISGEKTENSRGFTDYWVLKLNSTGSIEWQKTIGGNDGDLLVEIHQAPDGNYILAGSSFSDISGDRTESRIANRDAWILGLDSTGNILWQDAYGISNEGFRLYDFQLTSDSGYILGGTWGIDMAYFLKKIGLDNTWSTFAGNGVTNYLSSVRQTSDGGFIVNGTTDNQPQFNYYVWKLDPEGNTEWDRNIDGALFELGTTVLGSTEGGSLIGGYSDSYISGDKTEDSKGFEDYWIVKLNNVGIIEWQNTIGGSNVDKLSCTNQNSDGTYIFGGNSQSNISGDKTENSRGGNDFWIIKHAITLGLKEKPFTTSITLYPNPTKNTLQLNTQDKTIDQVIIYTMTGSKVLQLDIDSVSPTLDVSSLASGVYYVQLYSGKNVALKKFVKE</sequence>
<evidence type="ECO:0000313" key="4">
    <source>
        <dbReference type="EMBL" id="TXD74999.1"/>
    </source>
</evidence>
<keyword evidence="1 2" id="KW-0732">Signal</keyword>
<accession>A0A5C6Z472</accession>
<dbReference type="InterPro" id="IPR026444">
    <property type="entry name" value="Secre_tail"/>
</dbReference>
<evidence type="ECO:0000256" key="1">
    <source>
        <dbReference type="ARBA" id="ARBA00022729"/>
    </source>
</evidence>
<evidence type="ECO:0000256" key="2">
    <source>
        <dbReference type="SAM" id="SignalP"/>
    </source>
</evidence>
<dbReference type="Proteomes" id="UP000321497">
    <property type="component" value="Unassembled WGS sequence"/>
</dbReference>
<dbReference type="RefSeq" id="WP_111842780.1">
    <property type="nucleotide sequence ID" value="NZ_UEGI01000001.1"/>
</dbReference>
<evidence type="ECO:0000313" key="5">
    <source>
        <dbReference type="Proteomes" id="UP000321497"/>
    </source>
</evidence>
<keyword evidence="5" id="KW-1185">Reference proteome</keyword>